<organism evidence="3 4">
    <name type="scientific">Tribonema minus</name>
    <dbReference type="NCBI Taxonomy" id="303371"/>
    <lineage>
        <taxon>Eukaryota</taxon>
        <taxon>Sar</taxon>
        <taxon>Stramenopiles</taxon>
        <taxon>Ochrophyta</taxon>
        <taxon>PX clade</taxon>
        <taxon>Xanthophyceae</taxon>
        <taxon>Tribonematales</taxon>
        <taxon>Tribonemataceae</taxon>
        <taxon>Tribonema</taxon>
    </lineage>
</organism>
<evidence type="ECO:0000256" key="1">
    <source>
        <dbReference type="ARBA" id="ARBA00023002"/>
    </source>
</evidence>
<proteinExistence type="predicted"/>
<evidence type="ECO:0000313" key="4">
    <source>
        <dbReference type="Proteomes" id="UP000664859"/>
    </source>
</evidence>
<protein>
    <submittedName>
        <fullName evidence="3">Iron-containing alcohol dehydrogenase-domain containing protein</fullName>
    </submittedName>
</protein>
<dbReference type="Pfam" id="PF00465">
    <property type="entry name" value="Fe-ADH"/>
    <property type="match status" value="1"/>
</dbReference>
<accession>A0A836CAW8</accession>
<sequence length="444" mass="45192">MVIGNLRAAAGSIRCSCGARRNAGAVVAARGRSRQRCFSSSSGAHSQITDVTLEDDCSWKAIGDCIAGLGGKGLVVHGGSNRAQASAQRILFEIRKAGVDCTTYTVKDLYPTAPGIDEGLSMAKRIGAMSVVGLGRGGVVDTAKAIAALVGTKGKCQHFLESPSDGVLGSSGTSQSKAAYSAAAIPCVAVPSGIGVSAATSPSVHVLHPEDGLLVPMKRHHSLVPRVALVDPLLTASLRETTALSMAVAALAACVDALLVATRAADQDAEASRRQALALEGIRAIATGLPAAAAAATALNDSAQRLELVRASIAAGTAVGATAAPPMQTIAMAAGSLLPLTPYSELVASLFPHFLSEFTEAEDEAADAVLKQVAAVLGSETVAGWVRERTGHFQPLLLGDMDATLPVAETAGGAELLFDHLQVDGDEAPWSDAAFAARIYDAAL</sequence>
<keyword evidence="4" id="KW-1185">Reference proteome</keyword>
<dbReference type="EMBL" id="JAFCMP010000516">
    <property type="protein sequence ID" value="KAG5178343.1"/>
    <property type="molecule type" value="Genomic_DNA"/>
</dbReference>
<dbReference type="OrthoDB" id="339764at2759"/>
<evidence type="ECO:0000313" key="3">
    <source>
        <dbReference type="EMBL" id="KAG5178343.1"/>
    </source>
</evidence>
<evidence type="ECO:0000259" key="2">
    <source>
        <dbReference type="Pfam" id="PF00465"/>
    </source>
</evidence>
<gene>
    <name evidence="3" type="ORF">JKP88DRAFT_264722</name>
</gene>
<dbReference type="GO" id="GO:0046872">
    <property type="term" value="F:metal ion binding"/>
    <property type="evidence" value="ECO:0007669"/>
    <property type="project" value="InterPro"/>
</dbReference>
<dbReference type="AlphaFoldDB" id="A0A836CAW8"/>
<dbReference type="GO" id="GO:0005739">
    <property type="term" value="C:mitochondrion"/>
    <property type="evidence" value="ECO:0007669"/>
    <property type="project" value="TreeGrafter"/>
</dbReference>
<dbReference type="InterPro" id="IPR001670">
    <property type="entry name" value="ADH_Fe/GldA"/>
</dbReference>
<feature type="domain" description="Alcohol dehydrogenase iron-type/glycerol dehydrogenase GldA" evidence="2">
    <location>
        <begin position="58"/>
        <end position="232"/>
    </location>
</feature>
<dbReference type="Gene3D" id="3.40.50.1970">
    <property type="match status" value="1"/>
</dbReference>
<reference evidence="3" key="1">
    <citation type="submission" date="2021-02" db="EMBL/GenBank/DDBJ databases">
        <title>First Annotated Genome of the Yellow-green Alga Tribonema minus.</title>
        <authorList>
            <person name="Mahan K.M."/>
        </authorList>
    </citation>
    <scope>NUCLEOTIDE SEQUENCE</scope>
    <source>
        <strain evidence="3">UTEX B ZZ1240</strain>
    </source>
</reference>
<comment type="caution">
    <text evidence="3">The sequence shown here is derived from an EMBL/GenBank/DDBJ whole genome shotgun (WGS) entry which is preliminary data.</text>
</comment>
<dbReference type="Proteomes" id="UP000664859">
    <property type="component" value="Unassembled WGS sequence"/>
</dbReference>
<dbReference type="PANTHER" id="PTHR11496">
    <property type="entry name" value="ALCOHOL DEHYDROGENASE"/>
    <property type="match status" value="1"/>
</dbReference>
<dbReference type="GO" id="GO:0004022">
    <property type="term" value="F:alcohol dehydrogenase (NAD+) activity"/>
    <property type="evidence" value="ECO:0007669"/>
    <property type="project" value="TreeGrafter"/>
</dbReference>
<name>A0A836CAW8_9STRA</name>
<dbReference type="InterPro" id="IPR039697">
    <property type="entry name" value="Alcohol_dehydrogenase_Fe"/>
</dbReference>
<dbReference type="SUPFAM" id="SSF56796">
    <property type="entry name" value="Dehydroquinate synthase-like"/>
    <property type="match status" value="1"/>
</dbReference>
<dbReference type="PANTHER" id="PTHR11496:SF83">
    <property type="entry name" value="HYDROXYACID-OXOACID TRANSHYDROGENASE, MITOCHONDRIAL"/>
    <property type="match status" value="1"/>
</dbReference>
<keyword evidence="1" id="KW-0560">Oxidoreductase</keyword>